<dbReference type="Gene3D" id="1.10.287.70">
    <property type="match status" value="1"/>
</dbReference>
<accession>A0AAD5LAU2</accession>
<dbReference type="Proteomes" id="UP001209570">
    <property type="component" value="Unassembled WGS sequence"/>
</dbReference>
<feature type="domain" description="FANCL UBC-like" evidence="4">
    <location>
        <begin position="508"/>
        <end position="602"/>
    </location>
</feature>
<dbReference type="CDD" id="cd23831">
    <property type="entry name" value="DRWD-N_FANCL"/>
    <property type="match status" value="1"/>
</dbReference>
<evidence type="ECO:0000259" key="3">
    <source>
        <dbReference type="Pfam" id="PF11793"/>
    </source>
</evidence>
<dbReference type="CDD" id="cd16490">
    <property type="entry name" value="RING-CH-C4HC3_FANCL"/>
    <property type="match status" value="1"/>
</dbReference>
<dbReference type="Pfam" id="PF11793">
    <property type="entry name" value="FANCL_C"/>
    <property type="match status" value="1"/>
</dbReference>
<dbReference type="InterPro" id="IPR043898">
    <property type="entry name" value="FANCL_d2"/>
</dbReference>
<dbReference type="InterPro" id="IPR026848">
    <property type="entry name" value="Fancl"/>
</dbReference>
<name>A0AAD5LAU2_PYTIN</name>
<dbReference type="Pfam" id="PF18890">
    <property type="entry name" value="FANCL_d2"/>
    <property type="match status" value="1"/>
</dbReference>
<dbReference type="InterPro" id="IPR044037">
    <property type="entry name" value="FANCL_d3"/>
</dbReference>
<dbReference type="GO" id="GO:0061630">
    <property type="term" value="F:ubiquitin protein ligase activity"/>
    <property type="evidence" value="ECO:0007669"/>
    <property type="project" value="TreeGrafter"/>
</dbReference>
<keyword evidence="2" id="KW-0472">Membrane</keyword>
<dbReference type="SMART" id="SM01197">
    <property type="entry name" value="FANCL_C"/>
    <property type="match status" value="1"/>
</dbReference>
<evidence type="ECO:0000259" key="5">
    <source>
        <dbReference type="Pfam" id="PF18891"/>
    </source>
</evidence>
<protein>
    <recommendedName>
        <fullName evidence="8">RING-type domain-containing protein</fullName>
    </recommendedName>
</protein>
<dbReference type="GO" id="GO:0043240">
    <property type="term" value="C:Fanconi anaemia nuclear complex"/>
    <property type="evidence" value="ECO:0007669"/>
    <property type="project" value="InterPro"/>
</dbReference>
<feature type="transmembrane region" description="Helical" evidence="2">
    <location>
        <begin position="177"/>
        <end position="202"/>
    </location>
</feature>
<evidence type="ECO:0000259" key="4">
    <source>
        <dbReference type="Pfam" id="PF18890"/>
    </source>
</evidence>
<dbReference type="Pfam" id="PF18891">
    <property type="entry name" value="FANCL_d3"/>
    <property type="match status" value="1"/>
</dbReference>
<evidence type="ECO:0000256" key="2">
    <source>
        <dbReference type="SAM" id="Phobius"/>
    </source>
</evidence>
<feature type="transmembrane region" description="Helical" evidence="2">
    <location>
        <begin position="239"/>
        <end position="260"/>
    </location>
</feature>
<dbReference type="InterPro" id="IPR016135">
    <property type="entry name" value="UBQ-conjugating_enzyme/RWD"/>
</dbReference>
<reference evidence="6" key="1">
    <citation type="submission" date="2021-12" db="EMBL/GenBank/DDBJ databases">
        <title>Prjna785345.</title>
        <authorList>
            <person name="Rujirawat T."/>
            <person name="Krajaejun T."/>
        </authorList>
    </citation>
    <scope>NUCLEOTIDE SEQUENCE</scope>
    <source>
        <strain evidence="6">Pi057C3</strain>
    </source>
</reference>
<dbReference type="PANTHER" id="PTHR13206:SF0">
    <property type="entry name" value="E3 UBIQUITIN-PROTEIN LIGASE FANCL"/>
    <property type="match status" value="1"/>
</dbReference>
<comment type="caution">
    <text evidence="6">The sequence shown here is derived from an EMBL/GenBank/DDBJ whole genome shotgun (WGS) entry which is preliminary data.</text>
</comment>
<dbReference type="PANTHER" id="PTHR13206">
    <property type="entry name" value="UBIQUITIN LIGASE PROTEIN PHF9 FANCONI ANEMIA GROUP L PROTEIN"/>
    <property type="match status" value="1"/>
</dbReference>
<dbReference type="CDD" id="cd23832">
    <property type="entry name" value="DRWD-C_FANCL"/>
    <property type="match status" value="1"/>
</dbReference>
<evidence type="ECO:0000313" key="7">
    <source>
        <dbReference type="Proteomes" id="UP001209570"/>
    </source>
</evidence>
<dbReference type="InterPro" id="IPR026850">
    <property type="entry name" value="FANCL_C"/>
</dbReference>
<keyword evidence="2" id="KW-0812">Transmembrane</keyword>
<dbReference type="EMBL" id="JAKCXM010000474">
    <property type="protein sequence ID" value="KAJ0393658.1"/>
    <property type="molecule type" value="Genomic_DNA"/>
</dbReference>
<keyword evidence="7" id="KW-1185">Reference proteome</keyword>
<evidence type="ECO:0000313" key="6">
    <source>
        <dbReference type="EMBL" id="KAJ0393658.1"/>
    </source>
</evidence>
<feature type="transmembrane region" description="Helical" evidence="2">
    <location>
        <begin position="128"/>
        <end position="150"/>
    </location>
</feature>
<organism evidence="6 7">
    <name type="scientific">Pythium insidiosum</name>
    <name type="common">Pythiosis disease agent</name>
    <dbReference type="NCBI Taxonomy" id="114742"/>
    <lineage>
        <taxon>Eukaryota</taxon>
        <taxon>Sar</taxon>
        <taxon>Stramenopiles</taxon>
        <taxon>Oomycota</taxon>
        <taxon>Peronosporomycetes</taxon>
        <taxon>Pythiales</taxon>
        <taxon>Pythiaceae</taxon>
        <taxon>Pythium</taxon>
    </lineage>
</organism>
<dbReference type="AlphaFoldDB" id="A0AAD5LAU2"/>
<sequence>MYGALAHSNAAATRLLSSPRERRSLRDDEWIDEDDDVAEPVEVDHHARQKRLANTFVPVICSIFGVVIFMRLGTIVGTLGLLRAWGVITLAFIITGLSIGSLSALVSSGKAESGKDLFDAVYMEVGPLAGQIVGILMIFAFCIASAYYTLGFAEMTLFYFAVEVDNYTLPWKTRGSWLTIALSSGLLTLISAANAVNFACFYQDIASPEFNPSFVLWNIIMEGVEAVTSKWSRIYFISFYFVAVIIVFNLVVAFVVEAYIEQSESARVCNQFFHNTFRRSVTYVQLQSADDYKILGQELASGENDVREIGRVIYLAVPPRFFLSATVGQYDDYHLHWVDYERSRGEDISASQQPGIYSPTAAFVELESSHPKWSDTRFILSAAKAAKVMVHLSRRDEPPLVVPEDEAMTRFTAYVRTSHGAEFKLRVCGVSHPAPGRTSFVRAELLAEAPLAALLAPHQHILKVIRMMQATSVERLVIDVQELLGASSTDPSSTATSQAAPTQVPSAEYYTRLMDEISAVGWPNIVGISDDLQSLELQVADAADRRHHIRVDLPHDYPRTAPTCSVDAPEAFQLHWPVAKDPIAASLPSLQTIITQFQAFLAGFQAFWNVLDEIDATCCVLEPHHPTRATGRRRIAVQRHVSIQLEIQPQHPRAICELRFFGNEAAISALRERWTERLFQWEEHLAVPENIERLLDVELPSPRTTAPDEFAQECGICYCYRLDNDDAQEGTAPRVNNGKPHGASEAAPTSTIPDRLCENGRCNRPFHERCLFEWLKALPTARQSFNTVFGECPYCREAISAKFMT</sequence>
<dbReference type="InterPro" id="IPR043003">
    <property type="entry name" value="FANCL_d3_sf"/>
</dbReference>
<dbReference type="Gene3D" id="3.30.40.10">
    <property type="entry name" value="Zinc/RING finger domain, C3HC4 (zinc finger)"/>
    <property type="match status" value="1"/>
</dbReference>
<evidence type="ECO:0008006" key="8">
    <source>
        <dbReference type="Google" id="ProtNLM"/>
    </source>
</evidence>
<feature type="transmembrane region" description="Helical" evidence="2">
    <location>
        <begin position="84"/>
        <end position="107"/>
    </location>
</feature>
<proteinExistence type="predicted"/>
<dbReference type="Gene3D" id="3.10.110.20">
    <property type="entry name" value="RWD domain-like"/>
    <property type="match status" value="1"/>
</dbReference>
<feature type="domain" description="FANCL C-terminal" evidence="3">
    <location>
        <begin position="713"/>
        <end position="803"/>
    </location>
</feature>
<keyword evidence="2" id="KW-1133">Transmembrane helix</keyword>
<dbReference type="SUPFAM" id="SSF57850">
    <property type="entry name" value="RING/U-box"/>
    <property type="match status" value="1"/>
</dbReference>
<feature type="region of interest" description="Disordered" evidence="1">
    <location>
        <begin position="730"/>
        <end position="752"/>
    </location>
</feature>
<dbReference type="Gene3D" id="3.10.110.10">
    <property type="entry name" value="Ubiquitin Conjugating Enzyme"/>
    <property type="match status" value="1"/>
</dbReference>
<feature type="transmembrane region" description="Helical" evidence="2">
    <location>
        <begin position="52"/>
        <end position="72"/>
    </location>
</feature>
<dbReference type="GO" id="GO:0006513">
    <property type="term" value="P:protein monoubiquitination"/>
    <property type="evidence" value="ECO:0007669"/>
    <property type="project" value="TreeGrafter"/>
</dbReference>
<evidence type="ECO:0000256" key="1">
    <source>
        <dbReference type="SAM" id="MobiDB-lite"/>
    </source>
</evidence>
<gene>
    <name evidence="6" type="ORF">P43SY_003677</name>
</gene>
<feature type="domain" description="FANCL UBC-like" evidence="5">
    <location>
        <begin position="607"/>
        <end position="702"/>
    </location>
</feature>
<dbReference type="InterPro" id="IPR013083">
    <property type="entry name" value="Znf_RING/FYVE/PHD"/>
</dbReference>
<dbReference type="GO" id="GO:0036297">
    <property type="term" value="P:interstrand cross-link repair"/>
    <property type="evidence" value="ECO:0007669"/>
    <property type="project" value="InterPro"/>
</dbReference>